<name>A0A378UH78_BERDE</name>
<feature type="domain" description="LD-carboxypeptidase C-terminal" evidence="9">
    <location>
        <begin position="226"/>
        <end position="343"/>
    </location>
</feature>
<reference evidence="10 11" key="1">
    <citation type="submission" date="2018-06" db="EMBL/GenBank/DDBJ databases">
        <authorList>
            <consortium name="Pathogen Informatics"/>
            <person name="Doyle S."/>
        </authorList>
    </citation>
    <scope>NUCLEOTIDE SEQUENCE [LARGE SCALE GENOMIC DNA]</scope>
    <source>
        <strain evidence="10 11">NCTC10295</strain>
    </source>
</reference>
<dbReference type="NCBIfam" id="TIGR01409">
    <property type="entry name" value="TAT_signal_seq"/>
    <property type="match status" value="1"/>
</dbReference>
<dbReference type="InterPro" id="IPR006311">
    <property type="entry name" value="TAT_signal"/>
</dbReference>
<feature type="domain" description="LD-carboxypeptidase N-terminal" evidence="8">
    <location>
        <begin position="60"/>
        <end position="182"/>
    </location>
</feature>
<feature type="region of interest" description="Disordered" evidence="6">
    <location>
        <begin position="29"/>
        <end position="49"/>
    </location>
</feature>
<dbReference type="PANTHER" id="PTHR30237:SF2">
    <property type="entry name" value="MUREIN TETRAPEPTIDE CARBOXYPEPTIDASE"/>
    <property type="match status" value="1"/>
</dbReference>
<evidence type="ECO:0000256" key="7">
    <source>
        <dbReference type="SAM" id="SignalP"/>
    </source>
</evidence>
<dbReference type="RefSeq" id="WP_066075817.1">
    <property type="nucleotide sequence ID" value="NZ_CP181246.1"/>
</dbReference>
<feature type="signal peptide" evidence="7">
    <location>
        <begin position="1"/>
        <end position="20"/>
    </location>
</feature>
<evidence type="ECO:0000256" key="3">
    <source>
        <dbReference type="ARBA" id="ARBA00022670"/>
    </source>
</evidence>
<dbReference type="PROSITE" id="PS51318">
    <property type="entry name" value="TAT"/>
    <property type="match status" value="1"/>
</dbReference>
<dbReference type="GO" id="GO:0008236">
    <property type="term" value="F:serine-type peptidase activity"/>
    <property type="evidence" value="ECO:0007669"/>
    <property type="project" value="UniProtKB-KW"/>
</dbReference>
<dbReference type="PROSITE" id="PS51257">
    <property type="entry name" value="PROKAR_LIPOPROTEIN"/>
    <property type="match status" value="1"/>
</dbReference>
<evidence type="ECO:0000313" key="11">
    <source>
        <dbReference type="Proteomes" id="UP000254651"/>
    </source>
</evidence>
<keyword evidence="11" id="KW-1185">Reference proteome</keyword>
<dbReference type="InterPro" id="IPR027478">
    <property type="entry name" value="LdcA_N"/>
</dbReference>
<dbReference type="Pfam" id="PF17676">
    <property type="entry name" value="Peptidase_S66C"/>
    <property type="match status" value="1"/>
</dbReference>
<accession>A0A378UH78</accession>
<keyword evidence="7" id="KW-0732">Signal</keyword>
<comment type="similarity">
    <text evidence="1">Belongs to the peptidase S66 family.</text>
</comment>
<organism evidence="10 11">
    <name type="scientific">Bergeriella denitrificans</name>
    <name type="common">Neisseria denitrificans</name>
    <dbReference type="NCBI Taxonomy" id="494"/>
    <lineage>
        <taxon>Bacteria</taxon>
        <taxon>Pseudomonadati</taxon>
        <taxon>Pseudomonadota</taxon>
        <taxon>Betaproteobacteria</taxon>
        <taxon>Neisseriales</taxon>
        <taxon>Neisseriaceae</taxon>
        <taxon>Bergeriella</taxon>
    </lineage>
</organism>
<dbReference type="Pfam" id="PF02016">
    <property type="entry name" value="Peptidase_S66"/>
    <property type="match status" value="1"/>
</dbReference>
<feature type="chain" id="PRO_5017011701" evidence="7">
    <location>
        <begin position="21"/>
        <end position="393"/>
    </location>
</feature>
<protein>
    <submittedName>
        <fullName evidence="10">Putative muramoyltetrapeptide carboxypeptidase (LD-carboxypeptidase A)</fullName>
        <ecNumber evidence="10">3.4.17.13</ecNumber>
    </submittedName>
</protein>
<keyword evidence="2 10" id="KW-0121">Carboxypeptidase</keyword>
<dbReference type="InterPro" id="IPR003507">
    <property type="entry name" value="S66_fam"/>
</dbReference>
<dbReference type="GO" id="GO:0006508">
    <property type="term" value="P:proteolysis"/>
    <property type="evidence" value="ECO:0007669"/>
    <property type="project" value="UniProtKB-KW"/>
</dbReference>
<dbReference type="CDD" id="cd07025">
    <property type="entry name" value="Peptidase_S66"/>
    <property type="match status" value="1"/>
</dbReference>
<dbReference type="PANTHER" id="PTHR30237">
    <property type="entry name" value="MURAMOYLTETRAPEPTIDE CARBOXYPEPTIDASE"/>
    <property type="match status" value="1"/>
</dbReference>
<dbReference type="InterPro" id="IPR029062">
    <property type="entry name" value="Class_I_gatase-like"/>
</dbReference>
<gene>
    <name evidence="10" type="primary">ldcA</name>
    <name evidence="10" type="ORF">NCTC10295_01501</name>
</gene>
<evidence type="ECO:0000256" key="6">
    <source>
        <dbReference type="SAM" id="MobiDB-lite"/>
    </source>
</evidence>
<evidence type="ECO:0000256" key="1">
    <source>
        <dbReference type="ARBA" id="ARBA00010233"/>
    </source>
</evidence>
<evidence type="ECO:0000313" key="10">
    <source>
        <dbReference type="EMBL" id="STZ76724.1"/>
    </source>
</evidence>
<dbReference type="Gene3D" id="3.40.50.10740">
    <property type="entry name" value="Class I glutamine amidotransferase-like"/>
    <property type="match status" value="1"/>
</dbReference>
<evidence type="ECO:0000256" key="2">
    <source>
        <dbReference type="ARBA" id="ARBA00022645"/>
    </source>
</evidence>
<keyword evidence="3" id="KW-0645">Protease</keyword>
<keyword evidence="5" id="KW-0720">Serine protease</keyword>
<sequence>MTWQPSRRHFLRATAAAAGAGLLTACGSTPAPKPNVRTSSVKAQSVPTRQTSAAGDTVLRVVAPSGFAESYERFNLGLTRLYNAGFVVTNQQAGSRRYQRFAGTDAERAADFQAVATGRVATPKVLMGMRGGYGAARLLPAIDFASLGARMREKGTLFFGFSDVCAIQLALLAKGNMMSFAGPMVYSEFGRPELSTFTMDSFIRGTTERTNTIDVHTIQRSDVNVEGTLWGGNLSVLASLAGTPYLPDVPGGILFLEDVSEQPYRIERMLNTLYLGGVLQKQRAIVLGDFRMGTIRDTYDSSYDLPAVANHISRVTRVPVLTGFPFGHITNKATFPLGAHAKIRSNGSGGYSVTFSGYPTLNAAGLNLDSLLPPPMPVFDGSSFGGIIEEITE</sequence>
<evidence type="ECO:0000259" key="9">
    <source>
        <dbReference type="Pfam" id="PF17676"/>
    </source>
</evidence>
<dbReference type="EC" id="3.4.17.13" evidence="10"/>
<dbReference type="Pfam" id="PF10518">
    <property type="entry name" value="TAT_signal"/>
    <property type="match status" value="1"/>
</dbReference>
<dbReference type="InterPro" id="IPR040449">
    <property type="entry name" value="Peptidase_S66_N"/>
</dbReference>
<dbReference type="Proteomes" id="UP000254651">
    <property type="component" value="Unassembled WGS sequence"/>
</dbReference>
<evidence type="ECO:0000256" key="4">
    <source>
        <dbReference type="ARBA" id="ARBA00022801"/>
    </source>
</evidence>
<evidence type="ECO:0000256" key="5">
    <source>
        <dbReference type="ARBA" id="ARBA00022825"/>
    </source>
</evidence>
<keyword evidence="4 10" id="KW-0378">Hydrolase</keyword>
<proteinExistence type="inferred from homology"/>
<dbReference type="EMBL" id="UGQS01000002">
    <property type="protein sequence ID" value="STZ76724.1"/>
    <property type="molecule type" value="Genomic_DNA"/>
</dbReference>
<dbReference type="Gene3D" id="3.50.30.60">
    <property type="entry name" value="LD-carboxypeptidase A C-terminal domain-like"/>
    <property type="match status" value="1"/>
</dbReference>
<dbReference type="SUPFAM" id="SSF141986">
    <property type="entry name" value="LD-carboxypeptidase A C-terminal domain-like"/>
    <property type="match status" value="1"/>
</dbReference>
<feature type="compositionally biased region" description="Polar residues" evidence="6">
    <location>
        <begin position="36"/>
        <end position="49"/>
    </location>
</feature>
<dbReference type="GO" id="GO:0106415">
    <property type="term" value="F:muramoyltetrapeptide carboxypeptidase activity"/>
    <property type="evidence" value="ECO:0007669"/>
    <property type="project" value="UniProtKB-EC"/>
</dbReference>
<dbReference type="AlphaFoldDB" id="A0A378UH78"/>
<evidence type="ECO:0000259" key="8">
    <source>
        <dbReference type="Pfam" id="PF02016"/>
    </source>
</evidence>
<dbReference type="InterPro" id="IPR019546">
    <property type="entry name" value="TAT_signal_bac_arc"/>
</dbReference>
<dbReference type="SUPFAM" id="SSF52317">
    <property type="entry name" value="Class I glutamine amidotransferase-like"/>
    <property type="match status" value="1"/>
</dbReference>
<dbReference type="InterPro" id="IPR027461">
    <property type="entry name" value="Carboxypeptidase_A_C_sf"/>
</dbReference>
<dbReference type="InterPro" id="IPR040921">
    <property type="entry name" value="Peptidase_S66C"/>
</dbReference>